<dbReference type="SUPFAM" id="SSF81301">
    <property type="entry name" value="Nucleotidyltransferase"/>
    <property type="match status" value="1"/>
</dbReference>
<dbReference type="OrthoDB" id="7572058at2"/>
<gene>
    <name evidence="3" type="ORF">F4V43_08395</name>
</gene>
<dbReference type="InterPro" id="IPR043519">
    <property type="entry name" value="NT_sf"/>
</dbReference>
<dbReference type="Pfam" id="PF18144">
    <property type="entry name" value="SMODS"/>
    <property type="match status" value="1"/>
</dbReference>
<dbReference type="RefSeq" id="WP_150457791.1">
    <property type="nucleotide sequence ID" value="NZ_VYKK01000008.1"/>
</dbReference>
<dbReference type="Proteomes" id="UP000367750">
    <property type="component" value="Unassembled WGS sequence"/>
</dbReference>
<accession>A0A5J5GBT2</accession>
<proteinExistence type="predicted"/>
<sequence length="446" mass="51937">MLSSSFETFVNSLKVTDDDHSKFKVHYDEIAKKLNEIYWKLEDSLDHAKYVGSIGRKTAISGVSDLDMLFILPKTEKKRFDDYQGNGQSALLQEVKRKIKEIPSVKDAIVRGDGQVVVVDYSEEGYSIEVCPGFERTDGAFDYPDSNDGGKWKKTDPNPEIDESIAMSKETNEHFKYLTQLLRSWKNNEGFKFSGLLIDTLVYNFLEENPSHKSTSFNLYLPLMKDLYLYLKNQKGEQKYWYALGSNQHVYNKKGKFIKKAKSVYEKIKDLTETSENVYEVLQEVFGLSFPMEESFAKSTIFETASFSRTEQYIESTYPVDIKFTLRIDCKVEQNGFLVDTLRNVLRKGFKLPQSRNLTFKIEENELKDWLDKSGLSRNYKVYWKVLNRGEEAIRRDMVRGQILRDDGKEQRKEHSDFNGEHLVECYIIYRGVCVARDRIHVPIMT</sequence>
<evidence type="ECO:0000256" key="1">
    <source>
        <dbReference type="ARBA" id="ARBA00023118"/>
    </source>
</evidence>
<comment type="caution">
    <text evidence="3">The sequence shown here is derived from an EMBL/GenBank/DDBJ whole genome shotgun (WGS) entry which is preliminary data.</text>
</comment>
<evidence type="ECO:0000313" key="3">
    <source>
        <dbReference type="EMBL" id="KAA9005478.1"/>
    </source>
</evidence>
<dbReference type="GO" id="GO:0016779">
    <property type="term" value="F:nucleotidyltransferase activity"/>
    <property type="evidence" value="ECO:0007669"/>
    <property type="project" value="InterPro"/>
</dbReference>
<reference evidence="3 4" key="1">
    <citation type="submission" date="2019-09" db="EMBL/GenBank/DDBJ databases">
        <title>Bacillus ochoae sp. nov., Paenibacillus whitsoniae sp. nov., Paenibacillus spiritus sp. nov. Isolated from the Mars Exploration Rover during spacecraft assembly.</title>
        <authorList>
            <person name="Seuylemezian A."/>
            <person name="Vaishampayan P."/>
        </authorList>
    </citation>
    <scope>NUCLEOTIDE SEQUENCE [LARGE SCALE GENOMIC DNA]</scope>
    <source>
        <strain evidence="3 4">MER_111</strain>
    </source>
</reference>
<dbReference type="CDD" id="cd05400">
    <property type="entry name" value="NT_2-5OAS_ClassI-CCAase"/>
    <property type="match status" value="1"/>
</dbReference>
<keyword evidence="3" id="KW-0808">Transferase</keyword>
<keyword evidence="4" id="KW-1185">Reference proteome</keyword>
<evidence type="ECO:0000313" key="4">
    <source>
        <dbReference type="Proteomes" id="UP000367750"/>
    </source>
</evidence>
<dbReference type="EMBL" id="VYKK01000008">
    <property type="protein sequence ID" value="KAA9005478.1"/>
    <property type="molecule type" value="Genomic_DNA"/>
</dbReference>
<organism evidence="3 4">
    <name type="scientific">Paenibacillus spiritus</name>
    <dbReference type="NCBI Taxonomy" id="2496557"/>
    <lineage>
        <taxon>Bacteria</taxon>
        <taxon>Bacillati</taxon>
        <taxon>Bacillota</taxon>
        <taxon>Bacilli</taxon>
        <taxon>Bacillales</taxon>
        <taxon>Paenibacillaceae</taxon>
        <taxon>Paenibacillus</taxon>
    </lineage>
</organism>
<feature type="domain" description="Adenylyl/Guanylyl and SMODS C-terminal sensor" evidence="2">
    <location>
        <begin position="309"/>
        <end position="444"/>
    </location>
</feature>
<dbReference type="AlphaFoldDB" id="A0A5J5GBT2"/>
<keyword evidence="1" id="KW-0051">Antiviral defense</keyword>
<protein>
    <submittedName>
        <fullName evidence="3">Nucleotidyltransferase</fullName>
    </submittedName>
</protein>
<dbReference type="Gene3D" id="3.30.460.10">
    <property type="entry name" value="Beta Polymerase, domain 2"/>
    <property type="match status" value="1"/>
</dbReference>
<evidence type="ECO:0000259" key="2">
    <source>
        <dbReference type="Pfam" id="PF18134"/>
    </source>
</evidence>
<dbReference type="InterPro" id="IPR040511">
    <property type="entry name" value="AGS_C"/>
</dbReference>
<dbReference type="GO" id="GO:0051607">
    <property type="term" value="P:defense response to virus"/>
    <property type="evidence" value="ECO:0007669"/>
    <property type="project" value="UniProtKB-KW"/>
</dbReference>
<dbReference type="InterPro" id="IPR006116">
    <property type="entry name" value="NT_2-5OAS_ClassI-CCAase"/>
</dbReference>
<dbReference type="Pfam" id="PF18134">
    <property type="entry name" value="AGS_C"/>
    <property type="match status" value="1"/>
</dbReference>
<name>A0A5J5GBT2_9BACL</name>